<dbReference type="EMBL" id="QGHA01000002">
    <property type="protein sequence ID" value="PWK79029.1"/>
    <property type="molecule type" value="Genomic_DNA"/>
</dbReference>
<dbReference type="AlphaFoldDB" id="A0A316HCT8"/>
<protein>
    <submittedName>
        <fullName evidence="1">Uncharacterized protein</fullName>
    </submittedName>
</protein>
<evidence type="ECO:0000313" key="2">
    <source>
        <dbReference type="Proteomes" id="UP000245678"/>
    </source>
</evidence>
<reference evidence="1 2" key="1">
    <citation type="submission" date="2018-05" db="EMBL/GenBank/DDBJ databases">
        <title>Genomic Encyclopedia of Archaeal and Bacterial Type Strains, Phase II (KMG-II): from individual species to whole genera.</title>
        <authorList>
            <person name="Goeker M."/>
        </authorList>
    </citation>
    <scope>NUCLEOTIDE SEQUENCE [LARGE SCALE GENOMIC DNA]</scope>
    <source>
        <strain evidence="1 2">DSM 19975</strain>
    </source>
</reference>
<organism evidence="1 2">
    <name type="scientific">Mucilaginibacter oryzae</name>
    <dbReference type="NCBI Taxonomy" id="468058"/>
    <lineage>
        <taxon>Bacteria</taxon>
        <taxon>Pseudomonadati</taxon>
        <taxon>Bacteroidota</taxon>
        <taxon>Sphingobacteriia</taxon>
        <taxon>Sphingobacteriales</taxon>
        <taxon>Sphingobacteriaceae</taxon>
        <taxon>Mucilaginibacter</taxon>
    </lineage>
</organism>
<gene>
    <name evidence="1" type="ORF">LX99_01484</name>
</gene>
<dbReference type="RefSeq" id="WP_109607265.1">
    <property type="nucleotide sequence ID" value="NZ_QGHA01000002.1"/>
</dbReference>
<name>A0A316HCT8_9SPHI</name>
<sequence length="80" mass="9267">MTNFITTLEKLGFQNIPNGNMDRNEWGFENFKLVLTKDSWYLMKGYDNKRIHIESGFDPHNLIVAFLDARSSQANEQGQA</sequence>
<keyword evidence="2" id="KW-1185">Reference proteome</keyword>
<proteinExistence type="predicted"/>
<comment type="caution">
    <text evidence="1">The sequence shown here is derived from an EMBL/GenBank/DDBJ whole genome shotgun (WGS) entry which is preliminary data.</text>
</comment>
<accession>A0A316HCT8</accession>
<evidence type="ECO:0000313" key="1">
    <source>
        <dbReference type="EMBL" id="PWK79029.1"/>
    </source>
</evidence>
<dbReference type="Proteomes" id="UP000245678">
    <property type="component" value="Unassembled WGS sequence"/>
</dbReference>